<dbReference type="RefSeq" id="XP_018066545.1">
    <property type="nucleotide sequence ID" value="XM_018209760.1"/>
</dbReference>
<organism evidence="1 2">
    <name type="scientific">Mollisia scopiformis</name>
    <name type="common">Conifer needle endophyte fungus</name>
    <name type="synonym">Phialocephala scopiformis</name>
    <dbReference type="NCBI Taxonomy" id="149040"/>
    <lineage>
        <taxon>Eukaryota</taxon>
        <taxon>Fungi</taxon>
        <taxon>Dikarya</taxon>
        <taxon>Ascomycota</taxon>
        <taxon>Pezizomycotina</taxon>
        <taxon>Leotiomycetes</taxon>
        <taxon>Helotiales</taxon>
        <taxon>Mollisiaceae</taxon>
        <taxon>Mollisia</taxon>
    </lineage>
</organism>
<proteinExistence type="predicted"/>
<sequence>MAAQPQPAAFTALAEKYSHPQHGRDPEVMRLRRDHSVLGSQLPLKSGVTPLDPNFYVSAAEKTAYIMQSGYQRHRFQGFTTKELEDSEALAPMRNGDEYKPLSVNHLHPLVEKRRWFLPVPVLNQADFPMKNGRSGYYEASNDDVWVALLPSLHLATQYLYQSDALQWSGLHICHKMFRLIPVGGML</sequence>
<dbReference type="GeneID" id="28819486"/>
<dbReference type="OrthoDB" id="10254945at2759"/>
<name>A0A194WW41_MOLSC</name>
<dbReference type="InParanoid" id="A0A194WW41"/>
<evidence type="ECO:0000313" key="2">
    <source>
        <dbReference type="Proteomes" id="UP000070700"/>
    </source>
</evidence>
<dbReference type="Proteomes" id="UP000070700">
    <property type="component" value="Unassembled WGS sequence"/>
</dbReference>
<dbReference type="KEGG" id="psco:LY89DRAFT_593653"/>
<accession>A0A194WW41</accession>
<dbReference type="STRING" id="149040.A0A194WW41"/>
<protein>
    <submittedName>
        <fullName evidence="1">Uncharacterized protein</fullName>
    </submittedName>
</protein>
<dbReference type="AlphaFoldDB" id="A0A194WW41"/>
<dbReference type="EMBL" id="KQ947425">
    <property type="protein sequence ID" value="KUJ12190.1"/>
    <property type="molecule type" value="Genomic_DNA"/>
</dbReference>
<gene>
    <name evidence="1" type="ORF">LY89DRAFT_593653</name>
</gene>
<keyword evidence="2" id="KW-1185">Reference proteome</keyword>
<evidence type="ECO:0000313" key="1">
    <source>
        <dbReference type="EMBL" id="KUJ12190.1"/>
    </source>
</evidence>
<reference evidence="1 2" key="1">
    <citation type="submission" date="2015-10" db="EMBL/GenBank/DDBJ databases">
        <title>Full genome of DAOMC 229536 Phialocephala scopiformis, a fungal endophyte of spruce producing the potent anti-insectan compound rugulosin.</title>
        <authorList>
            <consortium name="DOE Joint Genome Institute"/>
            <person name="Walker A.K."/>
            <person name="Frasz S.L."/>
            <person name="Seifert K.A."/>
            <person name="Miller J.D."/>
            <person name="Mondo S.J."/>
            <person name="Labutti K."/>
            <person name="Lipzen A."/>
            <person name="Dockter R."/>
            <person name="Kennedy M."/>
            <person name="Grigoriev I.V."/>
            <person name="Spatafora J.W."/>
        </authorList>
    </citation>
    <scope>NUCLEOTIDE SEQUENCE [LARGE SCALE GENOMIC DNA]</scope>
    <source>
        <strain evidence="1 2">CBS 120377</strain>
    </source>
</reference>